<dbReference type="InterPro" id="IPR029058">
    <property type="entry name" value="AB_hydrolase_fold"/>
</dbReference>
<evidence type="ECO:0000313" key="3">
    <source>
        <dbReference type="Proteomes" id="UP001595791"/>
    </source>
</evidence>
<reference evidence="3" key="1">
    <citation type="journal article" date="2019" name="Int. J. Syst. Evol. Microbiol.">
        <title>The Global Catalogue of Microorganisms (GCM) 10K type strain sequencing project: providing services to taxonomists for standard genome sequencing and annotation.</title>
        <authorList>
            <consortium name="The Broad Institute Genomics Platform"/>
            <consortium name="The Broad Institute Genome Sequencing Center for Infectious Disease"/>
            <person name="Wu L."/>
            <person name="Ma J."/>
        </authorList>
    </citation>
    <scope>NUCLEOTIDE SEQUENCE [LARGE SCALE GENOMIC DNA]</scope>
    <source>
        <strain evidence="3">LMG 29894</strain>
    </source>
</reference>
<organism evidence="2 3">
    <name type="scientific">Chitinimonas lacunae</name>
    <dbReference type="NCBI Taxonomy" id="1963018"/>
    <lineage>
        <taxon>Bacteria</taxon>
        <taxon>Pseudomonadati</taxon>
        <taxon>Pseudomonadota</taxon>
        <taxon>Betaproteobacteria</taxon>
        <taxon>Neisseriales</taxon>
        <taxon>Chitinibacteraceae</taxon>
        <taxon>Chitinimonas</taxon>
    </lineage>
</organism>
<keyword evidence="3" id="KW-1185">Reference proteome</keyword>
<dbReference type="EMBL" id="JBHSBU010000001">
    <property type="protein sequence ID" value="MFC4161675.1"/>
    <property type="molecule type" value="Genomic_DNA"/>
</dbReference>
<dbReference type="InterPro" id="IPR002921">
    <property type="entry name" value="Fungal_lipase-type"/>
</dbReference>
<comment type="caution">
    <text evidence="2">The sequence shown here is derived from an EMBL/GenBank/DDBJ whole genome shotgun (WGS) entry which is preliminary data.</text>
</comment>
<dbReference type="Gene3D" id="3.40.50.1820">
    <property type="entry name" value="alpha/beta hydrolase"/>
    <property type="match status" value="1"/>
</dbReference>
<sequence length="419" mass="44814">MSTVNLNPTSAQMLQTLQSPYYGMVFLGLAAQAYTAEGDWSKIPLALYTALTQTQYTPSLPAPGQAGVDSPQALAGAWSLDWGPANGQDGSGDNSNLLYIASYRAQNNPNYEKNWPYFFVVAIRGTDTSAGPLALWKQLGEDLGDFNLTSWAGLVSNGQIPIPNSSDTSSLSGNIANGTSDGFTVLATSTAPLNNGQPPSSNGTPLSLIAALNSLLQQYPNTPVVVTGHSLGGAQSQPIAAYLGWQLSGITTVMAQPFAPPTAGDQGFINTYQSFCPNSYFWYNTLDLIPYAYITMGSQSGLQWANQNLWTSYEWPGGSTSGPSLPSLLSGLIDVFGNDIPSSYVRPSSGVQALQGSLPQQTQIQQFLNGMGFPWDLLSWNGSDAQLAWQHFPPSYFAYMSSQYGSSIVNYMTTPYKPS</sequence>
<feature type="domain" description="Fungal lipase-type" evidence="1">
    <location>
        <begin position="206"/>
        <end position="291"/>
    </location>
</feature>
<dbReference type="SUPFAM" id="SSF53474">
    <property type="entry name" value="alpha/beta-Hydrolases"/>
    <property type="match status" value="1"/>
</dbReference>
<evidence type="ECO:0000259" key="1">
    <source>
        <dbReference type="Pfam" id="PF01764"/>
    </source>
</evidence>
<evidence type="ECO:0000313" key="2">
    <source>
        <dbReference type="EMBL" id="MFC4161675.1"/>
    </source>
</evidence>
<protein>
    <recommendedName>
        <fullName evidence="1">Fungal lipase-type domain-containing protein</fullName>
    </recommendedName>
</protein>
<dbReference type="Proteomes" id="UP001595791">
    <property type="component" value="Unassembled WGS sequence"/>
</dbReference>
<dbReference type="Pfam" id="PF01764">
    <property type="entry name" value="Lipase_3"/>
    <property type="match status" value="1"/>
</dbReference>
<gene>
    <name evidence="2" type="ORF">ACFOW7_20275</name>
</gene>
<dbReference type="RefSeq" id="WP_378167883.1">
    <property type="nucleotide sequence ID" value="NZ_JBHSBU010000001.1"/>
</dbReference>
<proteinExistence type="predicted"/>
<accession>A0ABV8MXI5</accession>
<name>A0ABV8MXI5_9NEIS</name>